<reference evidence="2" key="1">
    <citation type="submission" date="2016-11" db="UniProtKB">
        <authorList>
            <consortium name="WormBaseParasite"/>
        </authorList>
    </citation>
    <scope>IDENTIFICATION</scope>
</reference>
<protein>
    <submittedName>
        <fullName evidence="2">Uncharacterized protein</fullName>
    </submittedName>
</protein>
<name>A0A1I7TSI4_9PELO</name>
<sequence>MKGWFLRNQGVNHRIASSSSPLPPLNPFDFSFQFTYQYSLEKKQANQPTNTNISGGGVKMLRKERENDTCCTSSGREDPLSFRLVSILFFLFL</sequence>
<dbReference type="Proteomes" id="UP000095282">
    <property type="component" value="Unplaced"/>
</dbReference>
<accession>A0A1I7TSI4</accession>
<dbReference type="AlphaFoldDB" id="A0A1I7TSI4"/>
<evidence type="ECO:0000313" key="2">
    <source>
        <dbReference type="WBParaSite" id="Csp11.Scaffold629.g11328.t1"/>
    </source>
</evidence>
<organism evidence="1 2">
    <name type="scientific">Caenorhabditis tropicalis</name>
    <dbReference type="NCBI Taxonomy" id="1561998"/>
    <lineage>
        <taxon>Eukaryota</taxon>
        <taxon>Metazoa</taxon>
        <taxon>Ecdysozoa</taxon>
        <taxon>Nematoda</taxon>
        <taxon>Chromadorea</taxon>
        <taxon>Rhabditida</taxon>
        <taxon>Rhabditina</taxon>
        <taxon>Rhabditomorpha</taxon>
        <taxon>Rhabditoidea</taxon>
        <taxon>Rhabditidae</taxon>
        <taxon>Peloderinae</taxon>
        <taxon>Caenorhabditis</taxon>
    </lineage>
</organism>
<evidence type="ECO:0000313" key="1">
    <source>
        <dbReference type="Proteomes" id="UP000095282"/>
    </source>
</evidence>
<keyword evidence="1" id="KW-1185">Reference proteome</keyword>
<dbReference type="WBParaSite" id="Csp11.Scaffold629.g11328.t1">
    <property type="protein sequence ID" value="Csp11.Scaffold629.g11328.t1"/>
    <property type="gene ID" value="Csp11.Scaffold629.g11328"/>
</dbReference>
<proteinExistence type="predicted"/>